<evidence type="ECO:0000313" key="4">
    <source>
        <dbReference type="EMBL" id="PCC17507.1"/>
    </source>
</evidence>
<dbReference type="EMBL" id="FXZI01000020">
    <property type="protein sequence ID" value="SMY04478.1"/>
    <property type="molecule type" value="Genomic_DNA"/>
</dbReference>
<dbReference type="SUPFAM" id="SSF53756">
    <property type="entry name" value="UDP-Glycosyltransferase/glycogen phosphorylase"/>
    <property type="match status" value="1"/>
</dbReference>
<evidence type="ECO:0000313" key="7">
    <source>
        <dbReference type="Proteomes" id="UP000218377"/>
    </source>
</evidence>
<dbReference type="RefSeq" id="WP_096157471.1">
    <property type="nucleotide sequence ID" value="NZ_FXZI01000020.1"/>
</dbReference>
<evidence type="ECO:0000313" key="5">
    <source>
        <dbReference type="EMBL" id="PCC42584.1"/>
    </source>
</evidence>
<dbReference type="AlphaFoldDB" id="A0A2A3YTK4"/>
<feature type="domain" description="Glycosyl transferase family 1" evidence="3">
    <location>
        <begin position="312"/>
        <end position="461"/>
    </location>
</feature>
<name>A0A2A3YTK4_BREAU</name>
<evidence type="ECO:0000256" key="2">
    <source>
        <dbReference type="ARBA" id="ARBA00022679"/>
    </source>
</evidence>
<accession>A0A2A3YTK4</accession>
<gene>
    <name evidence="6" type="ORF">BAURA86_03693</name>
    <name evidence="5" type="ORF">CIK65_12730</name>
    <name evidence="4" type="ORF">CIK79_03915</name>
</gene>
<accession>A0A2H1KXT5</accession>
<keyword evidence="1 6" id="KW-0328">Glycosyltransferase</keyword>
<dbReference type="Proteomes" id="UP000218377">
    <property type="component" value="Unassembled WGS sequence"/>
</dbReference>
<dbReference type="PANTHER" id="PTHR12526">
    <property type="entry name" value="GLYCOSYLTRANSFERASE"/>
    <property type="match status" value="1"/>
</dbReference>
<reference evidence="6 9" key="2">
    <citation type="submission" date="2017-03" db="EMBL/GenBank/DDBJ databases">
        <authorList>
            <person name="Afonso C.L."/>
            <person name="Miller P.J."/>
            <person name="Scott M.A."/>
            <person name="Spackman E."/>
            <person name="Goraichik I."/>
            <person name="Dimitrov K.M."/>
            <person name="Suarez D.L."/>
            <person name="Swayne D.E."/>
        </authorList>
    </citation>
    <scope>NUCLEOTIDE SEQUENCE [LARGE SCALE GENOMIC DNA]</scope>
    <source>
        <strain evidence="6">8</strain>
        <strain evidence="9">8(6)</strain>
    </source>
</reference>
<dbReference type="PANTHER" id="PTHR12526:SF629">
    <property type="entry name" value="TEICHURONIC ACID BIOSYNTHESIS GLYCOSYLTRANSFERASE TUAH-RELATED"/>
    <property type="match status" value="1"/>
</dbReference>
<keyword evidence="2 6" id="KW-0808">Transferase</keyword>
<evidence type="ECO:0000313" key="6">
    <source>
        <dbReference type="EMBL" id="SMY04478.1"/>
    </source>
</evidence>
<organism evidence="5 8">
    <name type="scientific">Brevibacterium aurantiacum</name>
    <dbReference type="NCBI Taxonomy" id="273384"/>
    <lineage>
        <taxon>Bacteria</taxon>
        <taxon>Bacillati</taxon>
        <taxon>Actinomycetota</taxon>
        <taxon>Actinomycetes</taxon>
        <taxon>Micrococcales</taxon>
        <taxon>Brevibacteriaceae</taxon>
        <taxon>Brevibacterium</taxon>
    </lineage>
</organism>
<dbReference type="EMBL" id="NRGQ01000018">
    <property type="protein sequence ID" value="PCC42584.1"/>
    <property type="molecule type" value="Genomic_DNA"/>
</dbReference>
<dbReference type="EC" id="2.4.1.52" evidence="6"/>
<dbReference type="Proteomes" id="UP000218620">
    <property type="component" value="Unassembled WGS sequence"/>
</dbReference>
<sequence length="616" mass="69256">MKFIPNSPSLHPNYPHRFPHKGVLPEGHYYTLTWGISYDFGGMTTVALERSSAFARQDNRQIEILTLSTELKDQDRERELRDEGRIDRRVHVRNIWKDLTSWSDRKLRRMVGTSELDQDAVNDVLIRTATDWNESRKDSDETLLQVDRYHDGGALLLSDRLDMKERGQRGGRRISLFDRKRNVIAQWSSARAFYHAWLDATIGDEPSYLISDSSFTGGLVFDYRRDNVILCQVVHNHFLSDPNGSNLGELTDGKIRYVSHIDSFDVVTTLTDQQRRDMDEAELSSDRLRTVSNLTENLNGDPIAPRVRDQGVMIARLVSQKRVEDAVRAIGKAIAHAPSITLDVYGDGDDQPDLTDLIDQLSVADAIRLHGHMPGAKKNFHLSSFSLLTSRYEGQGLVVLESMSAGCIPISYAVNYGPADIIDDGVNGFVVPAGDVDALADAILRFLAMPEDKVQEMRRAAIARAADYFEAPIVRRWGEVFAELSFEPIVRLDHLRAVLNEATADGQNVHVVIDVEGLEECDPEDVYISWKSRTGNFYGRVAADYDGKDVRAAIPIRRLSAIPVGYFDFSVDLVAGRNFNRARIASKNSNISNFSDVLKLYTTKHGNFSGQILQPQ</sequence>
<evidence type="ECO:0000313" key="8">
    <source>
        <dbReference type="Proteomes" id="UP000218620"/>
    </source>
</evidence>
<dbReference type="Pfam" id="PF00534">
    <property type="entry name" value="Glycos_transf_1"/>
    <property type="match status" value="1"/>
</dbReference>
<dbReference type="InterPro" id="IPR001296">
    <property type="entry name" value="Glyco_trans_1"/>
</dbReference>
<evidence type="ECO:0000313" key="9">
    <source>
        <dbReference type="Proteomes" id="UP000234300"/>
    </source>
</evidence>
<evidence type="ECO:0000256" key="1">
    <source>
        <dbReference type="ARBA" id="ARBA00022676"/>
    </source>
</evidence>
<reference evidence="7 8" key="1">
    <citation type="journal article" date="2017" name="Elife">
        <title>Extensive horizontal gene transfer in cheese-associated bacteria.</title>
        <authorList>
            <person name="Bonham K.S."/>
            <person name="Wolfe B.E."/>
            <person name="Dutton R.J."/>
        </authorList>
    </citation>
    <scope>NUCLEOTIDE SEQUENCE [LARGE SCALE GENOMIC DNA]</scope>
    <source>
        <strain evidence="5 8">962_8</strain>
        <strain evidence="4 7">JB5</strain>
    </source>
</reference>
<proteinExistence type="predicted"/>
<dbReference type="Proteomes" id="UP000234300">
    <property type="component" value="Unassembled WGS sequence"/>
</dbReference>
<protein>
    <submittedName>
        <fullName evidence="6">Poly(Glycerol-phosphate) alpha-glucosyltransferase</fullName>
        <ecNumber evidence="6">2.4.1.52</ecNumber>
    </submittedName>
</protein>
<dbReference type="Gene3D" id="3.40.50.2000">
    <property type="entry name" value="Glycogen Phosphorylase B"/>
    <property type="match status" value="3"/>
</dbReference>
<dbReference type="GO" id="GO:0047265">
    <property type="term" value="F:poly(glycerol-phosphate) alpha-glucosyltransferase activity"/>
    <property type="evidence" value="ECO:0007669"/>
    <property type="project" value="UniProtKB-EC"/>
</dbReference>
<dbReference type="EMBL" id="NRGX01000001">
    <property type="protein sequence ID" value="PCC17507.1"/>
    <property type="molecule type" value="Genomic_DNA"/>
</dbReference>
<evidence type="ECO:0000259" key="3">
    <source>
        <dbReference type="Pfam" id="PF00534"/>
    </source>
</evidence>